<evidence type="ECO:0000256" key="1">
    <source>
        <dbReference type="SAM" id="MobiDB-lite"/>
    </source>
</evidence>
<dbReference type="GO" id="GO:0005743">
    <property type="term" value="C:mitochondrial inner membrane"/>
    <property type="evidence" value="ECO:0007669"/>
    <property type="project" value="TreeGrafter"/>
</dbReference>
<dbReference type="GO" id="GO:0033615">
    <property type="term" value="P:mitochondrial proton-transporting ATP synthase complex assembly"/>
    <property type="evidence" value="ECO:0007669"/>
    <property type="project" value="TreeGrafter"/>
</dbReference>
<protein>
    <submittedName>
        <fullName evidence="2">Uncharacterized protein</fullName>
    </submittedName>
</protein>
<dbReference type="EMBL" id="KQ087245">
    <property type="protein sequence ID" value="KLT39920.1"/>
    <property type="molecule type" value="Genomic_DNA"/>
</dbReference>
<dbReference type="Proteomes" id="UP000053611">
    <property type="component" value="Unassembled WGS sequence"/>
</dbReference>
<keyword evidence="3" id="KW-1185">Reference proteome</keyword>
<name>A0A0J0XFS7_9TREE</name>
<dbReference type="InterPro" id="IPR007849">
    <property type="entry name" value="ATP10"/>
</dbReference>
<evidence type="ECO:0000313" key="3">
    <source>
        <dbReference type="Proteomes" id="UP000053611"/>
    </source>
</evidence>
<dbReference type="GeneID" id="28982124"/>
<feature type="compositionally biased region" description="Low complexity" evidence="1">
    <location>
        <begin position="39"/>
        <end position="52"/>
    </location>
</feature>
<dbReference type="STRING" id="879819.A0A0J0XFS7"/>
<dbReference type="PANTHER" id="PTHR28106:SF1">
    <property type="entry name" value="MITOCHONDRIAL ATPASE COMPLEX SUBUNIT ATP10"/>
    <property type="match status" value="1"/>
</dbReference>
<dbReference type="RefSeq" id="XP_018276411.1">
    <property type="nucleotide sequence ID" value="XM_018421521.1"/>
</dbReference>
<feature type="compositionally biased region" description="Pro residues" evidence="1">
    <location>
        <begin position="73"/>
        <end position="85"/>
    </location>
</feature>
<dbReference type="AlphaFoldDB" id="A0A0J0XFS7"/>
<feature type="region of interest" description="Disordered" evidence="1">
    <location>
        <begin position="22"/>
        <end position="88"/>
    </location>
</feature>
<organism evidence="2 3">
    <name type="scientific">Cutaneotrichosporon oleaginosum</name>
    <dbReference type="NCBI Taxonomy" id="879819"/>
    <lineage>
        <taxon>Eukaryota</taxon>
        <taxon>Fungi</taxon>
        <taxon>Dikarya</taxon>
        <taxon>Basidiomycota</taxon>
        <taxon>Agaricomycotina</taxon>
        <taxon>Tremellomycetes</taxon>
        <taxon>Trichosporonales</taxon>
        <taxon>Trichosporonaceae</taxon>
        <taxon>Cutaneotrichosporon</taxon>
    </lineage>
</organism>
<sequence length="310" mass="34479">MASMASRTLRALARPTTTPFLLSARYASSKPPAPPASTPKPSTASTSDAPAAQEHAVLEPPKDKDGAYIVPPLSRPPGIPFPPSTDPVTWARRREQLMDKERRRAERRALIKEASQGYFHDYNLARKANGGKLWVGPPVLIREDMANYFPDISGKALTGETVHTTDLFRGKVSLVSILNTRISEEHVQSFVQPVLEDWEGQPLFNYITINHQDNALKSMLVSFFVSGLKRTIPKERWGTYIFASGEWSSIDITGPLGMENKILGYVFLVDENAKVRWAGCATAQPKEVEDLRRATAVLLRRKLGTSEPRQ</sequence>
<dbReference type="PANTHER" id="PTHR28106">
    <property type="entry name" value="MITOCHONDRIAL ATPASE COMPLEX SUBUNIT ATP10"/>
    <property type="match status" value="1"/>
</dbReference>
<dbReference type="OrthoDB" id="17089at2759"/>
<gene>
    <name evidence="2" type="ORF">CC85DRAFT_278579</name>
</gene>
<proteinExistence type="predicted"/>
<accession>A0A0J0XFS7</accession>
<feature type="compositionally biased region" description="Basic and acidic residues" evidence="1">
    <location>
        <begin position="56"/>
        <end position="66"/>
    </location>
</feature>
<reference evidence="2 3" key="1">
    <citation type="submission" date="2015-03" db="EMBL/GenBank/DDBJ databases">
        <title>Genomics and transcriptomics of the oil-accumulating basidiomycete yeast T. oleaginosus allow insights into substrate utilization and the diverse evolutionary trajectories of mating systems in fungi.</title>
        <authorList>
            <consortium name="DOE Joint Genome Institute"/>
            <person name="Kourist R."/>
            <person name="Kracht O."/>
            <person name="Bracharz F."/>
            <person name="Lipzen A."/>
            <person name="Nolan M."/>
            <person name="Ohm R."/>
            <person name="Grigoriev I."/>
            <person name="Sun S."/>
            <person name="Heitman J."/>
            <person name="Bruck T."/>
            <person name="Nowrousian M."/>
        </authorList>
    </citation>
    <scope>NUCLEOTIDE SEQUENCE [LARGE SCALE GENOMIC DNA]</scope>
    <source>
        <strain evidence="2 3">IBC0246</strain>
    </source>
</reference>
<dbReference type="Pfam" id="PF05176">
    <property type="entry name" value="ATP-synt_10"/>
    <property type="match status" value="1"/>
</dbReference>
<evidence type="ECO:0000313" key="2">
    <source>
        <dbReference type="EMBL" id="KLT39920.1"/>
    </source>
</evidence>